<keyword evidence="4" id="KW-1185">Reference proteome</keyword>
<evidence type="ECO:0000256" key="1">
    <source>
        <dbReference type="ARBA" id="ARBA00010609"/>
    </source>
</evidence>
<organism evidence="3 4">
    <name type="scientific">Prauserella halophila</name>
    <dbReference type="NCBI Taxonomy" id="185641"/>
    <lineage>
        <taxon>Bacteria</taxon>
        <taxon>Bacillati</taxon>
        <taxon>Actinomycetota</taxon>
        <taxon>Actinomycetes</taxon>
        <taxon>Pseudonocardiales</taxon>
        <taxon>Pseudonocardiaceae</taxon>
        <taxon>Prauserella</taxon>
    </lineage>
</organism>
<reference evidence="3 4" key="1">
    <citation type="journal article" date="2019" name="Int. J. Syst. Evol. Microbiol.">
        <title>The Global Catalogue of Microorganisms (GCM) 10K type strain sequencing project: providing services to taxonomists for standard genome sequencing and annotation.</title>
        <authorList>
            <consortium name="The Broad Institute Genomics Platform"/>
            <consortium name="The Broad Institute Genome Sequencing Center for Infectious Disease"/>
            <person name="Wu L."/>
            <person name="Ma J."/>
        </authorList>
    </citation>
    <scope>NUCLEOTIDE SEQUENCE [LARGE SCALE GENOMIC DNA]</scope>
    <source>
        <strain evidence="3 4">JCM 13023</strain>
    </source>
</reference>
<dbReference type="PANTHER" id="PTHR48267:SF1">
    <property type="entry name" value="BILIRUBIN OXIDASE"/>
    <property type="match status" value="1"/>
</dbReference>
<comment type="similarity">
    <text evidence="1">Belongs to the multicopper oxidase family.</text>
</comment>
<gene>
    <name evidence="3" type="ORF">GCM10009676_27860</name>
</gene>
<dbReference type="Pfam" id="PF07731">
    <property type="entry name" value="Cu-oxidase_2"/>
    <property type="match status" value="1"/>
</dbReference>
<dbReference type="PANTHER" id="PTHR48267">
    <property type="entry name" value="CUPREDOXIN SUPERFAMILY PROTEIN"/>
    <property type="match status" value="1"/>
</dbReference>
<feature type="domain" description="Plastocyanin-like" evidence="2">
    <location>
        <begin position="56"/>
        <end position="166"/>
    </location>
</feature>
<dbReference type="InterPro" id="IPR045087">
    <property type="entry name" value="Cu-oxidase_fam"/>
</dbReference>
<dbReference type="InterPro" id="IPR011706">
    <property type="entry name" value="Cu-oxidase_C"/>
</dbReference>
<name>A0ABN1WFP4_9PSEU</name>
<comment type="caution">
    <text evidence="3">The sequence shown here is derived from an EMBL/GenBank/DDBJ whole genome shotgun (WGS) entry which is preliminary data.</text>
</comment>
<proteinExistence type="inferred from homology"/>
<sequence>MVNDLGDGSTATVMRFDVTRAVSDDRGVPDVLSPTFERLRESDAVRTRQMTFRSQGIDGAHGWVVNGEPFAPDSVQATAALGSTEIWELTADFHHPVHLHLAPFQVLGRGTGGPGPYDHGWKDTVDLRPAEAARILVRFDGYRGRYVFHCHNLEHEDMVMMANFDVV</sequence>
<evidence type="ECO:0000313" key="4">
    <source>
        <dbReference type="Proteomes" id="UP001500653"/>
    </source>
</evidence>
<dbReference type="Gene3D" id="2.60.40.420">
    <property type="entry name" value="Cupredoxins - blue copper proteins"/>
    <property type="match status" value="1"/>
</dbReference>
<accession>A0ABN1WFP4</accession>
<protein>
    <recommendedName>
        <fullName evidence="2">Plastocyanin-like domain-containing protein</fullName>
    </recommendedName>
</protein>
<evidence type="ECO:0000313" key="3">
    <source>
        <dbReference type="EMBL" id="GAA1241250.1"/>
    </source>
</evidence>
<dbReference type="InterPro" id="IPR008972">
    <property type="entry name" value="Cupredoxin"/>
</dbReference>
<dbReference type="Proteomes" id="UP001500653">
    <property type="component" value="Unassembled WGS sequence"/>
</dbReference>
<dbReference type="EMBL" id="BAAALN010000006">
    <property type="protein sequence ID" value="GAA1241250.1"/>
    <property type="molecule type" value="Genomic_DNA"/>
</dbReference>
<evidence type="ECO:0000259" key="2">
    <source>
        <dbReference type="Pfam" id="PF07731"/>
    </source>
</evidence>
<dbReference type="SUPFAM" id="SSF49503">
    <property type="entry name" value="Cupredoxins"/>
    <property type="match status" value="1"/>
</dbReference>